<name>A0A8X7XXA6_POPTO</name>
<dbReference type="Proteomes" id="UP000886885">
    <property type="component" value="Chromosome 19D"/>
</dbReference>
<feature type="repeat" description="PPR" evidence="1">
    <location>
        <begin position="182"/>
        <end position="216"/>
    </location>
</feature>
<reference evidence="2" key="1">
    <citation type="journal article" date="2020" name="bioRxiv">
        <title>Hybrid origin of Populus tomentosa Carr. identified through genome sequencing and phylogenomic analysis.</title>
        <authorList>
            <person name="An X."/>
            <person name="Gao K."/>
            <person name="Chen Z."/>
            <person name="Li J."/>
            <person name="Yang X."/>
            <person name="Yang X."/>
            <person name="Zhou J."/>
            <person name="Guo T."/>
            <person name="Zhao T."/>
            <person name="Huang S."/>
            <person name="Miao D."/>
            <person name="Khan W.U."/>
            <person name="Rao P."/>
            <person name="Ye M."/>
            <person name="Lei B."/>
            <person name="Liao W."/>
            <person name="Wang J."/>
            <person name="Ji L."/>
            <person name="Li Y."/>
            <person name="Guo B."/>
            <person name="Mustafa N.S."/>
            <person name="Li S."/>
            <person name="Yun Q."/>
            <person name="Keller S.R."/>
            <person name="Mao J."/>
            <person name="Zhang R."/>
            <person name="Strauss S.H."/>
        </authorList>
    </citation>
    <scope>NUCLEOTIDE SEQUENCE</scope>
    <source>
        <strain evidence="2">GM15</strain>
        <tissue evidence="2">Leaf</tissue>
    </source>
</reference>
<dbReference type="NCBIfam" id="TIGR00756">
    <property type="entry name" value="PPR"/>
    <property type="match status" value="1"/>
</dbReference>
<dbReference type="AlphaFoldDB" id="A0A8X7XXA6"/>
<dbReference type="OrthoDB" id="1404838at2759"/>
<evidence type="ECO:0000313" key="2">
    <source>
        <dbReference type="EMBL" id="KAG6738003.1"/>
    </source>
</evidence>
<sequence length="237" mass="26897">MWDHNLVEDLLSKEDNLVLKKYLGLREVCPVARKMIVYLDEWFCSHIEDGHYELNKPVFFTEFGLSNPNKDFQPSQQGRFYKTILDIKYKSEKRKQSGAGAYLAVIGQNPGIYSKKSMFEGIVFECVLICGVGLLQQGNHVTGLVPYSSQSHTSYEIRGLSFDTSKGGRELLSKLNGWLLSSEGSYNVIVRGFLQHKNDIEAVQLIREMSDKGFVADGETGNLILDLFVKFRQNPEI</sequence>
<dbReference type="EMBL" id="JAAWWB010000038">
    <property type="protein sequence ID" value="KAG6738003.1"/>
    <property type="molecule type" value="Genomic_DNA"/>
</dbReference>
<evidence type="ECO:0000256" key="1">
    <source>
        <dbReference type="PROSITE-ProRule" id="PRU00708"/>
    </source>
</evidence>
<protein>
    <recommendedName>
        <fullName evidence="4">Pentatricopeptide repeat-containing protein</fullName>
    </recommendedName>
</protein>
<gene>
    <name evidence="2" type="ORF">POTOM_059538</name>
</gene>
<dbReference type="InterPro" id="IPR002885">
    <property type="entry name" value="PPR_rpt"/>
</dbReference>
<evidence type="ECO:0000313" key="3">
    <source>
        <dbReference type="Proteomes" id="UP000886885"/>
    </source>
</evidence>
<organism evidence="2 3">
    <name type="scientific">Populus tomentosa</name>
    <name type="common">Chinese white poplar</name>
    <dbReference type="NCBI Taxonomy" id="118781"/>
    <lineage>
        <taxon>Eukaryota</taxon>
        <taxon>Viridiplantae</taxon>
        <taxon>Streptophyta</taxon>
        <taxon>Embryophyta</taxon>
        <taxon>Tracheophyta</taxon>
        <taxon>Spermatophyta</taxon>
        <taxon>Magnoliopsida</taxon>
        <taxon>eudicotyledons</taxon>
        <taxon>Gunneridae</taxon>
        <taxon>Pentapetalae</taxon>
        <taxon>rosids</taxon>
        <taxon>fabids</taxon>
        <taxon>Malpighiales</taxon>
        <taxon>Salicaceae</taxon>
        <taxon>Saliceae</taxon>
        <taxon>Populus</taxon>
    </lineage>
</organism>
<keyword evidence="3" id="KW-1185">Reference proteome</keyword>
<accession>A0A8X7XXA6</accession>
<evidence type="ECO:0008006" key="4">
    <source>
        <dbReference type="Google" id="ProtNLM"/>
    </source>
</evidence>
<comment type="caution">
    <text evidence="2">The sequence shown here is derived from an EMBL/GenBank/DDBJ whole genome shotgun (WGS) entry which is preliminary data.</text>
</comment>
<proteinExistence type="predicted"/>
<dbReference type="PROSITE" id="PS51375">
    <property type="entry name" value="PPR"/>
    <property type="match status" value="1"/>
</dbReference>